<feature type="domain" description="C2H2-type" evidence="8">
    <location>
        <begin position="94"/>
        <end position="121"/>
    </location>
</feature>
<dbReference type="PANTHER" id="PTHR16515">
    <property type="entry name" value="PR DOMAIN ZINC FINGER PROTEIN"/>
    <property type="match status" value="1"/>
</dbReference>
<keyword evidence="5" id="KW-0862">Zinc</keyword>
<keyword evidence="3" id="KW-0677">Repeat</keyword>
<dbReference type="GeneID" id="106810474"/>
<comment type="subcellular location">
    <subcellularLocation>
        <location evidence="1">Nucleus</location>
    </subcellularLocation>
</comment>
<reference evidence="10" key="1">
    <citation type="submission" date="2025-08" db="UniProtKB">
        <authorList>
            <consortium name="RefSeq"/>
        </authorList>
    </citation>
    <scope>IDENTIFICATION</scope>
</reference>
<dbReference type="InterPro" id="IPR050331">
    <property type="entry name" value="Zinc_finger"/>
</dbReference>
<evidence type="ECO:0000256" key="5">
    <source>
        <dbReference type="ARBA" id="ARBA00022833"/>
    </source>
</evidence>
<sequence length="150" mass="16324">MSSVRSGIQDCPECGFPFKHAHSLEQHIRNMHRGEKPYACAVCRRRFAIGAHLVLHTRTHTGEKPYECGVCGKRFANKSNWRAHMRTHTGEKPYVCATCGAAFKNSQPLRQHEKTHVAAAEAGGGFPAVGAPPAYASPALEAPMVGFANV</sequence>
<keyword evidence="6" id="KW-0539">Nucleus</keyword>
<accession>A0ABM1EAW7</accession>
<dbReference type="InterPro" id="IPR013087">
    <property type="entry name" value="Znf_C2H2_type"/>
</dbReference>
<dbReference type="SUPFAM" id="SSF57667">
    <property type="entry name" value="beta-beta-alpha zinc fingers"/>
    <property type="match status" value="2"/>
</dbReference>
<name>A0ABM1EAW7_PRICU</name>
<dbReference type="SMART" id="SM00355">
    <property type="entry name" value="ZnF_C2H2"/>
    <property type="match status" value="4"/>
</dbReference>
<evidence type="ECO:0000313" key="9">
    <source>
        <dbReference type="Proteomes" id="UP000695022"/>
    </source>
</evidence>
<evidence type="ECO:0000256" key="7">
    <source>
        <dbReference type="PROSITE-ProRule" id="PRU00042"/>
    </source>
</evidence>
<feature type="domain" description="C2H2-type" evidence="8">
    <location>
        <begin position="66"/>
        <end position="93"/>
    </location>
</feature>
<gene>
    <name evidence="10" type="primary">LOC106810474</name>
</gene>
<proteinExistence type="predicted"/>
<feature type="domain" description="C2H2-type" evidence="8">
    <location>
        <begin position="38"/>
        <end position="65"/>
    </location>
</feature>
<keyword evidence="4 7" id="KW-0863">Zinc-finger</keyword>
<protein>
    <submittedName>
        <fullName evidence="10">Zinc finger protein 500-like</fullName>
    </submittedName>
</protein>
<dbReference type="RefSeq" id="XP_014669338.1">
    <property type="nucleotide sequence ID" value="XM_014813852.1"/>
</dbReference>
<evidence type="ECO:0000256" key="4">
    <source>
        <dbReference type="ARBA" id="ARBA00022771"/>
    </source>
</evidence>
<dbReference type="Gene3D" id="3.30.160.60">
    <property type="entry name" value="Classic Zinc Finger"/>
    <property type="match status" value="4"/>
</dbReference>
<evidence type="ECO:0000256" key="6">
    <source>
        <dbReference type="ARBA" id="ARBA00023242"/>
    </source>
</evidence>
<dbReference type="InterPro" id="IPR036236">
    <property type="entry name" value="Znf_C2H2_sf"/>
</dbReference>
<dbReference type="Pfam" id="PF00096">
    <property type="entry name" value="zf-C2H2"/>
    <property type="match status" value="3"/>
</dbReference>
<dbReference type="PROSITE" id="PS00028">
    <property type="entry name" value="ZINC_FINGER_C2H2_1"/>
    <property type="match status" value="4"/>
</dbReference>
<dbReference type="PANTHER" id="PTHR16515:SF66">
    <property type="entry name" value="C2H2-TYPE DOMAIN-CONTAINING PROTEIN"/>
    <property type="match status" value="1"/>
</dbReference>
<dbReference type="PROSITE" id="PS50157">
    <property type="entry name" value="ZINC_FINGER_C2H2_2"/>
    <property type="match status" value="4"/>
</dbReference>
<keyword evidence="9" id="KW-1185">Reference proteome</keyword>
<feature type="domain" description="C2H2-type" evidence="8">
    <location>
        <begin position="9"/>
        <end position="37"/>
    </location>
</feature>
<evidence type="ECO:0000256" key="3">
    <source>
        <dbReference type="ARBA" id="ARBA00022737"/>
    </source>
</evidence>
<organism evidence="9 10">
    <name type="scientific">Priapulus caudatus</name>
    <name type="common">Priapulid worm</name>
    <dbReference type="NCBI Taxonomy" id="37621"/>
    <lineage>
        <taxon>Eukaryota</taxon>
        <taxon>Metazoa</taxon>
        <taxon>Ecdysozoa</taxon>
        <taxon>Scalidophora</taxon>
        <taxon>Priapulida</taxon>
        <taxon>Priapulimorpha</taxon>
        <taxon>Priapulimorphida</taxon>
        <taxon>Priapulidae</taxon>
        <taxon>Priapulus</taxon>
    </lineage>
</organism>
<evidence type="ECO:0000313" key="10">
    <source>
        <dbReference type="RefSeq" id="XP_014669338.1"/>
    </source>
</evidence>
<keyword evidence="2" id="KW-0479">Metal-binding</keyword>
<evidence type="ECO:0000256" key="2">
    <source>
        <dbReference type="ARBA" id="ARBA00022723"/>
    </source>
</evidence>
<evidence type="ECO:0000256" key="1">
    <source>
        <dbReference type="ARBA" id="ARBA00004123"/>
    </source>
</evidence>
<evidence type="ECO:0000259" key="8">
    <source>
        <dbReference type="PROSITE" id="PS50157"/>
    </source>
</evidence>
<dbReference type="Proteomes" id="UP000695022">
    <property type="component" value="Unplaced"/>
</dbReference>